<dbReference type="CDD" id="cd03249">
    <property type="entry name" value="ABC_MTABC3_MDL1_MDL2"/>
    <property type="match status" value="1"/>
</dbReference>
<comment type="caution">
    <text evidence="14">The sequence shown here is derived from an EMBL/GenBank/DDBJ whole genome shotgun (WGS) entry which is preliminary data.</text>
</comment>
<evidence type="ECO:0000313" key="15">
    <source>
        <dbReference type="Proteomes" id="UP000659654"/>
    </source>
</evidence>
<dbReference type="PROSITE" id="PS50893">
    <property type="entry name" value="ABC_TRANSPORTER_2"/>
    <property type="match status" value="1"/>
</dbReference>
<dbReference type="InterPro" id="IPR027417">
    <property type="entry name" value="P-loop_NTPase"/>
</dbReference>
<dbReference type="GO" id="GO:0015421">
    <property type="term" value="F:ABC-type oligopeptide transporter activity"/>
    <property type="evidence" value="ECO:0007669"/>
    <property type="project" value="TreeGrafter"/>
</dbReference>
<dbReference type="AlphaFoldDB" id="A0A7I8XIX3"/>
<dbReference type="Gene3D" id="1.20.1560.10">
    <property type="entry name" value="ABC transporter type 1, transmembrane domain"/>
    <property type="match status" value="1"/>
</dbReference>
<evidence type="ECO:0000256" key="2">
    <source>
        <dbReference type="ARBA" id="ARBA00006493"/>
    </source>
</evidence>
<dbReference type="Proteomes" id="UP000582659">
    <property type="component" value="Unassembled WGS sequence"/>
</dbReference>
<dbReference type="OrthoDB" id="6500128at2759"/>
<evidence type="ECO:0000256" key="3">
    <source>
        <dbReference type="ARBA" id="ARBA00022448"/>
    </source>
</evidence>
<dbReference type="PROSITE" id="PS50929">
    <property type="entry name" value="ABC_TM1F"/>
    <property type="match status" value="1"/>
</dbReference>
<dbReference type="InterPro" id="IPR003439">
    <property type="entry name" value="ABC_transporter-like_ATP-bd"/>
</dbReference>
<dbReference type="InterPro" id="IPR003593">
    <property type="entry name" value="AAA+_ATPase"/>
</dbReference>
<keyword evidence="6" id="KW-0067">ATP-binding</keyword>
<keyword evidence="7" id="KW-0571">Peptide transport</keyword>
<evidence type="ECO:0000256" key="7">
    <source>
        <dbReference type="ARBA" id="ARBA00022856"/>
    </source>
</evidence>
<dbReference type="Pfam" id="PF00664">
    <property type="entry name" value="ABC_membrane"/>
    <property type="match status" value="1"/>
</dbReference>
<protein>
    <submittedName>
        <fullName evidence="14">(pine wood nematode) hypothetical protein</fullName>
    </submittedName>
</protein>
<keyword evidence="3" id="KW-0813">Transport</keyword>
<dbReference type="FunFam" id="1.20.1560.10:FF:000154">
    <property type="entry name" value="HAlF transporter (PGP related)"/>
    <property type="match status" value="1"/>
</dbReference>
<sequence>MSRQKYDPRSSGFDFFIAYLLRIILLAIGTGLVALAKPLLLFSFIFNSAVACSISFSLAKILCFAEHPNQLHFVGVWLSLLWNILGSFWALYTFNNVVVNGLFAPVNYERMAEETETNLENAESASDAGNSDNINGKDAHVKFLMKYAAKYWPWFSMAGVFVVISAAARSAIPYYTGKVISNIFHQDKKSSDAFYSTLLVICALILVTSVFAGLRGAFFNWAGALVNRQMRKDLFDSLIRQEVAFFDKQQTGAILSRLTTDCQTVTSIIESNMEMFMRDSAVMIGCLIVMLNVSWRLTVVTFVFIPPLAVFTKLYGDYCDKIIENVQTAMAEANQAAEECLSTVRTVRAFACENKESKRFDKQLVGIVGILKHKAIMSFGYITLSDSIEYLVLVLILFYAGHLANAGDLTIEQITAFILYQLQLIEIFYNIDYVFANMMGSVGASRKVFEYMNKLPEIPYDGTVERKVEGNIEFEDVSFAYPTRPHSEVLKSINISIKPGETVALVGPSGAGKSSIISLLEYFYETTKGAIKLDGVNIREYAHRFYHQQVSLVSQEPTLYSGSIKDNILYGCEEWCTEDDMIEAAKLANAHGFITELEKGYETKCGEKGVQMSGGQKQRIAIARALVRKPAVLILDEATSALDSESEYIIQKALNQCAVGRTVIVIAHRLSTVEKADRIFVIQKGEVVQEGNHQTLMQTDGLYRDLVKRQLFGGHTKDDGDVADVVGGSVTQENHTTETSAG</sequence>
<dbReference type="GO" id="GO:0016887">
    <property type="term" value="F:ATP hydrolysis activity"/>
    <property type="evidence" value="ECO:0007669"/>
    <property type="project" value="InterPro"/>
</dbReference>
<keyword evidence="8" id="KW-1278">Translocase</keyword>
<dbReference type="InterPro" id="IPR011527">
    <property type="entry name" value="ABC1_TM_dom"/>
</dbReference>
<evidence type="ECO:0000256" key="4">
    <source>
        <dbReference type="ARBA" id="ARBA00022692"/>
    </source>
</evidence>
<evidence type="ECO:0000256" key="10">
    <source>
        <dbReference type="ARBA" id="ARBA00023136"/>
    </source>
</evidence>
<keyword evidence="10 11" id="KW-0472">Membrane</keyword>
<feature type="transmembrane region" description="Helical" evidence="11">
    <location>
        <begin position="193"/>
        <end position="214"/>
    </location>
</feature>
<keyword evidence="4 11" id="KW-0812">Transmembrane</keyword>
<feature type="domain" description="ABC transporter" evidence="12">
    <location>
        <begin position="472"/>
        <end position="709"/>
    </location>
</feature>
<dbReference type="PANTHER" id="PTHR43394">
    <property type="entry name" value="ATP-DEPENDENT PERMEASE MDL1, MITOCHONDRIAL"/>
    <property type="match status" value="1"/>
</dbReference>
<evidence type="ECO:0000256" key="9">
    <source>
        <dbReference type="ARBA" id="ARBA00022989"/>
    </source>
</evidence>
<dbReference type="Proteomes" id="UP000659654">
    <property type="component" value="Unassembled WGS sequence"/>
</dbReference>
<dbReference type="PANTHER" id="PTHR43394:SF19">
    <property type="entry name" value="ABC TRANSPORTER B FAMILY"/>
    <property type="match status" value="1"/>
</dbReference>
<dbReference type="PIRSF" id="PIRSF002773">
    <property type="entry name" value="ABC_prm/ATPase_B"/>
    <property type="match status" value="1"/>
</dbReference>
<accession>A0A7I8XIX3</accession>
<feature type="transmembrane region" description="Helical" evidence="11">
    <location>
        <begin position="39"/>
        <end position="59"/>
    </location>
</feature>
<gene>
    <name evidence="14" type="ORF">BXYJ_LOCUS12762</name>
</gene>
<dbReference type="FunFam" id="3.40.50.300:FF:000140">
    <property type="entry name" value="Lipid A export ATP-binding/permease protein MsbA"/>
    <property type="match status" value="1"/>
</dbReference>
<dbReference type="EMBL" id="CAJFDI010000005">
    <property type="protein sequence ID" value="CAD5232671.1"/>
    <property type="molecule type" value="Genomic_DNA"/>
</dbReference>
<proteinExistence type="inferred from homology"/>
<dbReference type="GO" id="GO:0016020">
    <property type="term" value="C:membrane"/>
    <property type="evidence" value="ECO:0007669"/>
    <property type="project" value="InterPro"/>
</dbReference>
<feature type="transmembrane region" description="Helical" evidence="11">
    <location>
        <begin position="12"/>
        <end position="33"/>
    </location>
</feature>
<evidence type="ECO:0000256" key="1">
    <source>
        <dbReference type="ARBA" id="ARBA00004127"/>
    </source>
</evidence>
<feature type="transmembrane region" description="Helical" evidence="11">
    <location>
        <begin position="281"/>
        <end position="305"/>
    </location>
</feature>
<comment type="subcellular location">
    <subcellularLocation>
        <location evidence="1">Endomembrane system</location>
        <topology evidence="1">Multi-pass membrane protein</topology>
    </subcellularLocation>
</comment>
<dbReference type="SMR" id="A0A7I8XIX3"/>
<evidence type="ECO:0000256" key="6">
    <source>
        <dbReference type="ARBA" id="ARBA00022840"/>
    </source>
</evidence>
<dbReference type="GO" id="GO:0012505">
    <property type="term" value="C:endomembrane system"/>
    <property type="evidence" value="ECO:0007669"/>
    <property type="project" value="UniProtKB-SubCell"/>
</dbReference>
<feature type="transmembrane region" description="Helical" evidence="11">
    <location>
        <begin position="71"/>
        <end position="92"/>
    </location>
</feature>
<feature type="transmembrane region" description="Helical" evidence="11">
    <location>
        <begin position="379"/>
        <end position="400"/>
    </location>
</feature>
<dbReference type="SUPFAM" id="SSF52540">
    <property type="entry name" value="P-loop containing nucleoside triphosphate hydrolases"/>
    <property type="match status" value="1"/>
</dbReference>
<dbReference type="SUPFAM" id="SSF90123">
    <property type="entry name" value="ABC transporter transmembrane region"/>
    <property type="match status" value="1"/>
</dbReference>
<evidence type="ECO:0000259" key="13">
    <source>
        <dbReference type="PROSITE" id="PS50929"/>
    </source>
</evidence>
<dbReference type="CDD" id="cd18572">
    <property type="entry name" value="ABC_6TM_TAP"/>
    <property type="match status" value="1"/>
</dbReference>
<dbReference type="SMART" id="SM00382">
    <property type="entry name" value="AAA"/>
    <property type="match status" value="1"/>
</dbReference>
<feature type="domain" description="ABC transmembrane type-1" evidence="13">
    <location>
        <begin position="158"/>
        <end position="431"/>
    </location>
</feature>
<comment type="similarity">
    <text evidence="2">Belongs to the ABC transporter superfamily. ABCB family. MHC peptide exporter (TC 3.A.1.209) subfamily.</text>
</comment>
<dbReference type="GO" id="GO:0005524">
    <property type="term" value="F:ATP binding"/>
    <property type="evidence" value="ECO:0007669"/>
    <property type="project" value="UniProtKB-KW"/>
</dbReference>
<dbReference type="InterPro" id="IPR017871">
    <property type="entry name" value="ABC_transporter-like_CS"/>
</dbReference>
<feature type="transmembrane region" description="Helical" evidence="11">
    <location>
        <begin position="151"/>
        <end position="172"/>
    </location>
</feature>
<keyword evidence="9 11" id="KW-1133">Transmembrane helix</keyword>
<reference evidence="14" key="1">
    <citation type="submission" date="2020-09" db="EMBL/GenBank/DDBJ databases">
        <authorList>
            <person name="Kikuchi T."/>
        </authorList>
    </citation>
    <scope>NUCLEOTIDE SEQUENCE</scope>
    <source>
        <strain evidence="14">Ka4C1</strain>
    </source>
</reference>
<keyword evidence="15" id="KW-1185">Reference proteome</keyword>
<dbReference type="Gene3D" id="3.40.50.300">
    <property type="entry name" value="P-loop containing nucleotide triphosphate hydrolases"/>
    <property type="match status" value="1"/>
</dbReference>
<dbReference type="PROSITE" id="PS00211">
    <property type="entry name" value="ABC_TRANSPORTER_1"/>
    <property type="match status" value="1"/>
</dbReference>
<evidence type="ECO:0000256" key="11">
    <source>
        <dbReference type="SAM" id="Phobius"/>
    </source>
</evidence>
<evidence type="ECO:0000256" key="8">
    <source>
        <dbReference type="ARBA" id="ARBA00022967"/>
    </source>
</evidence>
<evidence type="ECO:0000256" key="5">
    <source>
        <dbReference type="ARBA" id="ARBA00022741"/>
    </source>
</evidence>
<evidence type="ECO:0000259" key="12">
    <source>
        <dbReference type="PROSITE" id="PS50893"/>
    </source>
</evidence>
<dbReference type="InterPro" id="IPR036640">
    <property type="entry name" value="ABC1_TM_sf"/>
</dbReference>
<organism evidence="14 15">
    <name type="scientific">Bursaphelenchus xylophilus</name>
    <name type="common">Pinewood nematode worm</name>
    <name type="synonym">Aphelenchoides xylophilus</name>
    <dbReference type="NCBI Taxonomy" id="6326"/>
    <lineage>
        <taxon>Eukaryota</taxon>
        <taxon>Metazoa</taxon>
        <taxon>Ecdysozoa</taxon>
        <taxon>Nematoda</taxon>
        <taxon>Chromadorea</taxon>
        <taxon>Rhabditida</taxon>
        <taxon>Tylenchina</taxon>
        <taxon>Tylenchomorpha</taxon>
        <taxon>Aphelenchoidea</taxon>
        <taxon>Aphelenchoididae</taxon>
        <taxon>Bursaphelenchus</taxon>
    </lineage>
</organism>
<dbReference type="InterPro" id="IPR039421">
    <property type="entry name" value="Type_1_exporter"/>
</dbReference>
<keyword evidence="7" id="KW-0653">Protein transport</keyword>
<dbReference type="Pfam" id="PF00005">
    <property type="entry name" value="ABC_tran"/>
    <property type="match status" value="1"/>
</dbReference>
<keyword evidence="5" id="KW-0547">Nucleotide-binding</keyword>
<name>A0A7I8XIX3_BURXY</name>
<evidence type="ECO:0000313" key="14">
    <source>
        <dbReference type="EMBL" id="CAD5232671.1"/>
    </source>
</evidence>
<dbReference type="EMBL" id="CAJFCV020000005">
    <property type="protein sequence ID" value="CAG9125434.1"/>
    <property type="molecule type" value="Genomic_DNA"/>
</dbReference>